<dbReference type="Pfam" id="PF08327">
    <property type="entry name" value="AHSA1"/>
    <property type="match status" value="1"/>
</dbReference>
<protein>
    <submittedName>
        <fullName evidence="4">SRPBCC domain-containing protein</fullName>
    </submittedName>
</protein>
<sequence length="359" mass="40496">MDDKLTASADERGTVVVRIRDEAPVERSWRALRDPVEIVRWFGELDRPWLAGRSGRIDFGDGDFFDFTTIEVVEDKRIEFTWSFLGVGSVARITWATRPLPGGSEITVEDRDPQRTASEAAQLMAGWTDFFERLGGYLATGEPTRYDWRGDIDGSVDLPGTFDPLEHEMLTRWLPMATDGFAPRWFFVVDDEGPRRFRIESWNAENADELAFRIALGEGEPETACQVRVDEVPGGRRCRPVELRERPSRAIRLSEHGFRIPPLHRRDPVVQPPERFAHTRPHEVVPGAQQLPAFDESRAERHQKFGQPAARRSFIPSGNKAPQPVRCSGRAVPQSGGAPHGAAAQHPATANPDVFHRHR</sequence>
<evidence type="ECO:0000259" key="3">
    <source>
        <dbReference type="Pfam" id="PF08327"/>
    </source>
</evidence>
<dbReference type="RefSeq" id="WP_378237245.1">
    <property type="nucleotide sequence ID" value="NZ_JBHRWK010000007.1"/>
</dbReference>
<keyword evidence="5" id="KW-1185">Reference proteome</keyword>
<feature type="region of interest" description="Disordered" evidence="2">
    <location>
        <begin position="300"/>
        <end position="359"/>
    </location>
</feature>
<comment type="similarity">
    <text evidence="1">Belongs to the AHA1 family.</text>
</comment>
<dbReference type="InterPro" id="IPR023393">
    <property type="entry name" value="START-like_dom_sf"/>
</dbReference>
<feature type="compositionally biased region" description="Low complexity" evidence="2">
    <location>
        <begin position="333"/>
        <end position="350"/>
    </location>
</feature>
<feature type="domain" description="Activator of Hsp90 ATPase homologue 1/2-like C-terminal" evidence="3">
    <location>
        <begin position="23"/>
        <end position="138"/>
    </location>
</feature>
<gene>
    <name evidence="4" type="ORF">ACFOSH_03925</name>
</gene>
<evidence type="ECO:0000313" key="4">
    <source>
        <dbReference type="EMBL" id="MFC3448574.1"/>
    </source>
</evidence>
<evidence type="ECO:0000313" key="5">
    <source>
        <dbReference type="Proteomes" id="UP001595645"/>
    </source>
</evidence>
<evidence type="ECO:0000256" key="2">
    <source>
        <dbReference type="SAM" id="MobiDB-lite"/>
    </source>
</evidence>
<dbReference type="Proteomes" id="UP001595645">
    <property type="component" value="Unassembled WGS sequence"/>
</dbReference>
<dbReference type="InterPro" id="IPR013538">
    <property type="entry name" value="ASHA1/2-like_C"/>
</dbReference>
<name>A0ABV7NS59_9PSEU</name>
<dbReference type="EMBL" id="JBHRWK010000007">
    <property type="protein sequence ID" value="MFC3448574.1"/>
    <property type="molecule type" value="Genomic_DNA"/>
</dbReference>
<evidence type="ECO:0000256" key="1">
    <source>
        <dbReference type="ARBA" id="ARBA00006817"/>
    </source>
</evidence>
<reference evidence="5" key="1">
    <citation type="journal article" date="2019" name="Int. J. Syst. Evol. Microbiol.">
        <title>The Global Catalogue of Microorganisms (GCM) 10K type strain sequencing project: providing services to taxonomists for standard genome sequencing and annotation.</title>
        <authorList>
            <consortium name="The Broad Institute Genomics Platform"/>
            <consortium name="The Broad Institute Genome Sequencing Center for Infectious Disease"/>
            <person name="Wu L."/>
            <person name="Ma J."/>
        </authorList>
    </citation>
    <scope>NUCLEOTIDE SEQUENCE [LARGE SCALE GENOMIC DNA]</scope>
    <source>
        <strain evidence="5">CGMCC 4.7676</strain>
    </source>
</reference>
<dbReference type="Gene3D" id="3.30.530.20">
    <property type="match status" value="1"/>
</dbReference>
<dbReference type="SUPFAM" id="SSF55961">
    <property type="entry name" value="Bet v1-like"/>
    <property type="match status" value="1"/>
</dbReference>
<accession>A0ABV7NS59</accession>
<proteinExistence type="inferred from homology"/>
<comment type="caution">
    <text evidence="4">The sequence shown here is derived from an EMBL/GenBank/DDBJ whole genome shotgun (WGS) entry which is preliminary data.</text>
</comment>
<dbReference type="CDD" id="cd07814">
    <property type="entry name" value="SRPBCC_CalC_Aha1-like"/>
    <property type="match status" value="1"/>
</dbReference>
<organism evidence="4 5">
    <name type="scientific">Amycolatopsis speibonae</name>
    <dbReference type="NCBI Taxonomy" id="1450224"/>
    <lineage>
        <taxon>Bacteria</taxon>
        <taxon>Bacillati</taxon>
        <taxon>Actinomycetota</taxon>
        <taxon>Actinomycetes</taxon>
        <taxon>Pseudonocardiales</taxon>
        <taxon>Pseudonocardiaceae</taxon>
        <taxon>Amycolatopsis</taxon>
    </lineage>
</organism>